<dbReference type="RefSeq" id="XP_040688724.1">
    <property type="nucleotide sequence ID" value="XM_040830859.1"/>
</dbReference>
<dbReference type="OrthoDB" id="4672515at2759"/>
<dbReference type="GeneID" id="63746707"/>
<protein>
    <submittedName>
        <fullName evidence="1">Uncharacterized protein</fullName>
    </submittedName>
</protein>
<keyword evidence="2" id="KW-1185">Reference proteome</keyword>
<sequence>MPIPKPLYDNATKLVIRKLDLTSTQFEVCFAWTEILQFFFPTTPSPAEAASPEPPFLHLHFKRGEDPNDITPFQWADWEARLKADLKALPNERSVTLVGVIAVGQYVRFYSFLLDGSLEGKFWDGDRQTLHLTVDHRSIAEYLEEIKGDWF</sequence>
<evidence type="ECO:0000313" key="1">
    <source>
        <dbReference type="EMBL" id="OJJ35048.1"/>
    </source>
</evidence>
<organism evidence="1 2">
    <name type="scientific">Aspergillus wentii DTO 134E9</name>
    <dbReference type="NCBI Taxonomy" id="1073089"/>
    <lineage>
        <taxon>Eukaryota</taxon>
        <taxon>Fungi</taxon>
        <taxon>Dikarya</taxon>
        <taxon>Ascomycota</taxon>
        <taxon>Pezizomycotina</taxon>
        <taxon>Eurotiomycetes</taxon>
        <taxon>Eurotiomycetidae</taxon>
        <taxon>Eurotiales</taxon>
        <taxon>Aspergillaceae</taxon>
        <taxon>Aspergillus</taxon>
        <taxon>Aspergillus subgen. Cremei</taxon>
    </lineage>
</organism>
<evidence type="ECO:0000313" key="2">
    <source>
        <dbReference type="Proteomes" id="UP000184383"/>
    </source>
</evidence>
<accession>A0A1L9RJM1</accession>
<dbReference type="VEuPathDB" id="FungiDB:ASPWEDRAFT_171876"/>
<dbReference type="EMBL" id="KV878212">
    <property type="protein sequence ID" value="OJJ35048.1"/>
    <property type="molecule type" value="Genomic_DNA"/>
</dbReference>
<gene>
    <name evidence="1" type="ORF">ASPWEDRAFT_171876</name>
</gene>
<dbReference type="Proteomes" id="UP000184383">
    <property type="component" value="Unassembled WGS sequence"/>
</dbReference>
<reference evidence="2" key="1">
    <citation type="journal article" date="2017" name="Genome Biol.">
        <title>Comparative genomics reveals high biological diversity and specific adaptations in the industrially and medically important fungal genus Aspergillus.</title>
        <authorList>
            <person name="de Vries R.P."/>
            <person name="Riley R."/>
            <person name="Wiebenga A."/>
            <person name="Aguilar-Osorio G."/>
            <person name="Amillis S."/>
            <person name="Uchima C.A."/>
            <person name="Anderluh G."/>
            <person name="Asadollahi M."/>
            <person name="Askin M."/>
            <person name="Barry K."/>
            <person name="Battaglia E."/>
            <person name="Bayram O."/>
            <person name="Benocci T."/>
            <person name="Braus-Stromeyer S.A."/>
            <person name="Caldana C."/>
            <person name="Canovas D."/>
            <person name="Cerqueira G.C."/>
            <person name="Chen F."/>
            <person name="Chen W."/>
            <person name="Choi C."/>
            <person name="Clum A."/>
            <person name="Dos Santos R.A."/>
            <person name="Damasio A.R."/>
            <person name="Diallinas G."/>
            <person name="Emri T."/>
            <person name="Fekete E."/>
            <person name="Flipphi M."/>
            <person name="Freyberg S."/>
            <person name="Gallo A."/>
            <person name="Gournas C."/>
            <person name="Habgood R."/>
            <person name="Hainaut M."/>
            <person name="Harispe M.L."/>
            <person name="Henrissat B."/>
            <person name="Hilden K.S."/>
            <person name="Hope R."/>
            <person name="Hossain A."/>
            <person name="Karabika E."/>
            <person name="Karaffa L."/>
            <person name="Karanyi Z."/>
            <person name="Krasevec N."/>
            <person name="Kuo A."/>
            <person name="Kusch H."/>
            <person name="LaButti K."/>
            <person name="Lagendijk E.L."/>
            <person name="Lapidus A."/>
            <person name="Levasseur A."/>
            <person name="Lindquist E."/>
            <person name="Lipzen A."/>
            <person name="Logrieco A.F."/>
            <person name="MacCabe A."/>
            <person name="Maekelae M.R."/>
            <person name="Malavazi I."/>
            <person name="Melin P."/>
            <person name="Meyer V."/>
            <person name="Mielnichuk N."/>
            <person name="Miskei M."/>
            <person name="Molnar A.P."/>
            <person name="Mule G."/>
            <person name="Ngan C.Y."/>
            <person name="Orejas M."/>
            <person name="Orosz E."/>
            <person name="Ouedraogo J.P."/>
            <person name="Overkamp K.M."/>
            <person name="Park H.-S."/>
            <person name="Perrone G."/>
            <person name="Piumi F."/>
            <person name="Punt P.J."/>
            <person name="Ram A.F."/>
            <person name="Ramon A."/>
            <person name="Rauscher S."/>
            <person name="Record E."/>
            <person name="Riano-Pachon D.M."/>
            <person name="Robert V."/>
            <person name="Roehrig J."/>
            <person name="Ruller R."/>
            <person name="Salamov A."/>
            <person name="Salih N.S."/>
            <person name="Samson R.A."/>
            <person name="Sandor E."/>
            <person name="Sanguinetti M."/>
            <person name="Schuetze T."/>
            <person name="Sepcic K."/>
            <person name="Shelest E."/>
            <person name="Sherlock G."/>
            <person name="Sophianopoulou V."/>
            <person name="Squina F.M."/>
            <person name="Sun H."/>
            <person name="Susca A."/>
            <person name="Todd R.B."/>
            <person name="Tsang A."/>
            <person name="Unkles S.E."/>
            <person name="van de Wiele N."/>
            <person name="van Rossen-Uffink D."/>
            <person name="Oliveira J.V."/>
            <person name="Vesth T.C."/>
            <person name="Visser J."/>
            <person name="Yu J.-H."/>
            <person name="Zhou M."/>
            <person name="Andersen M.R."/>
            <person name="Archer D.B."/>
            <person name="Baker S.E."/>
            <person name="Benoit I."/>
            <person name="Brakhage A.A."/>
            <person name="Braus G.H."/>
            <person name="Fischer R."/>
            <person name="Frisvad J.C."/>
            <person name="Goldman G.H."/>
            <person name="Houbraken J."/>
            <person name="Oakley B."/>
            <person name="Pocsi I."/>
            <person name="Scazzocchio C."/>
            <person name="Seiboth B."/>
            <person name="vanKuyk P.A."/>
            <person name="Wortman J."/>
            <person name="Dyer P.S."/>
            <person name="Grigoriev I.V."/>
        </authorList>
    </citation>
    <scope>NUCLEOTIDE SEQUENCE [LARGE SCALE GENOMIC DNA]</scope>
    <source>
        <strain evidence="2">DTO 134E9</strain>
    </source>
</reference>
<dbReference type="AlphaFoldDB" id="A0A1L9RJM1"/>
<name>A0A1L9RJM1_ASPWE</name>
<proteinExistence type="predicted"/>